<evidence type="ECO:0000256" key="2">
    <source>
        <dbReference type="ARBA" id="ARBA00022499"/>
    </source>
</evidence>
<dbReference type="GO" id="GO:0007129">
    <property type="term" value="P:homologous chromosome pairing at meiosis"/>
    <property type="evidence" value="ECO:0007669"/>
    <property type="project" value="TreeGrafter"/>
</dbReference>
<evidence type="ECO:0000256" key="5">
    <source>
        <dbReference type="ARBA" id="ARBA00093456"/>
    </source>
</evidence>
<dbReference type="GO" id="GO:1990918">
    <property type="term" value="P:double-strand break repair involved in meiotic recombination"/>
    <property type="evidence" value="ECO:0007669"/>
    <property type="project" value="TreeGrafter"/>
</dbReference>
<keyword evidence="2" id="KW-1017">Isopeptide bond</keyword>
<sequence>MYRRKKGRNVSAVREDSNELPMDSLESVPATPPLINAPSQVSSTNDNSFGNDYSIIDEKEFRRALDRCYTQSQNGNICKLNFKKVTARSTFEKLLDEMGIEICTNSDDEISIYLANSFHDLIKKLDIYCKDDSKRTTFFNLFEEEIVEETKLRMYLSPSATEKGYVDTFIRALLMSNSSQAITFELLIRKIETYAKSVTGDSMKNDCLALACIAQFRYLSTIYDCKRIFNSIFDCDLESWHCAPRDALIQVLPEILPSHIIQQDAADNLQQMFLRKVHDNLPAFRITILQTLLLLRTDEQTINKIRGIMLQNLMKLDLEVLPELVTYCLDSIQKNEKFAFRNILCSLRAHLEIENLGNVETGRSKKTVGLILTKIFETILKKIKTSDGRYWKDTIVMLTADRQEQNDGENEKEDIAESRENLIPVPKKMPVLFDVLFYFALMDVNNWSRAIHSIFKQQILCNQHFQLEQLVILAFEYTEFITRFFPPICNFFEALMWSSMPIYMQFGAHGYKTLFVKLPSEQSVIFNLILQHLNGTEGEIITTLSVLQDIAENHYEEIAKFSLDLSKKIPCLINFSFDSVCQFFNILLLVERAAEQSQIIEKHKKLDSEIEQLLSSSSAKEKIWGILGVLMQLQQYLMNNNLNTEHRENMLKQKLTLLDERTKYNAYLRTCFYQHFAKILNINIGIGYSTVLVVWAERLCVEFRRDYLRQLERNSTQCALEDERYSNSLHKEWFCLSEQVKHFSEILPDSPNRVFEPIAHFQLLLALTKLKYLWANKQHNDNFLMELRFILGNDHSIQRFTSGLALFPVEINNMLNTFVVSGNTIHGADKEAIHAILRKRFALMIECQKCVKYTIQKIGEYRMPCMLDFEQTELIVFHDISKKPSSMKSRKNAVSDEMENNEDKSGRKYADDKESKRNQTEGKKNGEGLQSVSRTGIGKTKTIEIEQMGQMITKNSNLRRLVAESQLISLFMPLSFAAVIHLIELLPKKRKQTTFLLETLGKLLEELLPKRNKKIPVFLAARKTATKKLLANDNPKIIWHSIESVIPTLFVILHGSVSYFKNLLDTSDVFDATKRSYHADMSALMYSSLVVFYNIFSSQDFMKISRNDSVEEERSHHLRMERRKLLMEKLERTMIDMGVVEDTQGADDAEVIVSSYFINISEMVPTLNCAVSLLQLLSCDFIDPRQKSKIAKSALAYLKKEWFDVEEKPMKGASFNQAVANILRIYLSFREQTERLSAIQWILANKISELVPEDERRRSKISSLESCHDKDLNEAEGSLFICFSRITFASVYKVLFCSLNETVKNILSLQVIEKGELQQDECFTLWKIAASSFCLLTLLIRELRNASVLLTAAREGRSFLQTFIKSSFMYLLSDESRFAKYGTGANAILKTVQIGNRSLQNMSAHAKSTKSASLLKLLPQLRATSEQFIRTIHQLMIGVDCDNAFQIGLLKSRNLDGEELKEVEMEEGFSANDSQQRSVTNEEENSDTELSEERGDVDMDLENNSSVF</sequence>
<comment type="similarity">
    <text evidence="5">Belongs to the Fanconi anemia protein FANCD2 family.</text>
</comment>
<dbReference type="EMBL" id="CMVM020000396">
    <property type="status" value="NOT_ANNOTATED_CDS"/>
    <property type="molecule type" value="Genomic_DNA"/>
</dbReference>
<dbReference type="GO" id="GO:0000793">
    <property type="term" value="C:condensed chromosome"/>
    <property type="evidence" value="ECO:0007669"/>
    <property type="project" value="TreeGrafter"/>
</dbReference>
<dbReference type="GO" id="GO:0070182">
    <property type="term" value="F:DNA polymerase binding"/>
    <property type="evidence" value="ECO:0007669"/>
    <property type="project" value="TreeGrafter"/>
</dbReference>
<dbReference type="Proteomes" id="UP000024404">
    <property type="component" value="Unassembled WGS sequence"/>
</dbReference>
<evidence type="ECO:0000256" key="4">
    <source>
        <dbReference type="ARBA" id="ARBA00023242"/>
    </source>
</evidence>
<keyword evidence="3" id="KW-0832">Ubl conjugation</keyword>
<dbReference type="OMA" id="QCIRGNT"/>
<evidence type="ECO:0000256" key="6">
    <source>
        <dbReference type="SAM" id="MobiDB-lite"/>
    </source>
</evidence>
<accession>A0A8R1TLX7</accession>
<dbReference type="GO" id="GO:0005634">
    <property type="term" value="C:nucleus"/>
    <property type="evidence" value="ECO:0007669"/>
    <property type="project" value="UniProtKB-SubCell"/>
</dbReference>
<evidence type="ECO:0000313" key="8">
    <source>
        <dbReference type="Proteomes" id="UP000024404"/>
    </source>
</evidence>
<evidence type="ECO:0008006" key="9">
    <source>
        <dbReference type="Google" id="ProtNLM"/>
    </source>
</evidence>
<dbReference type="GO" id="GO:0031573">
    <property type="term" value="P:mitotic intra-S DNA damage checkpoint signaling"/>
    <property type="evidence" value="ECO:0007669"/>
    <property type="project" value="TreeGrafter"/>
</dbReference>
<dbReference type="EnsemblMetazoa" id="OVOC12141.1">
    <property type="protein sequence ID" value="OVOC12141.1"/>
    <property type="gene ID" value="WBGene00248950"/>
</dbReference>
<evidence type="ECO:0000256" key="1">
    <source>
        <dbReference type="ARBA" id="ARBA00004123"/>
    </source>
</evidence>
<keyword evidence="8" id="KW-1185">Reference proteome</keyword>
<feature type="region of interest" description="Disordered" evidence="6">
    <location>
        <begin position="1"/>
        <end position="29"/>
    </location>
</feature>
<reference evidence="7" key="2">
    <citation type="submission" date="2022-06" db="UniProtKB">
        <authorList>
            <consortium name="EnsemblMetazoa"/>
        </authorList>
    </citation>
    <scope>IDENTIFICATION</scope>
</reference>
<feature type="region of interest" description="Disordered" evidence="6">
    <location>
        <begin position="1465"/>
        <end position="1508"/>
    </location>
</feature>
<dbReference type="PANTHER" id="PTHR32086">
    <property type="entry name" value="FANCONI ANEMIA GROUP D2 PROTEIN"/>
    <property type="match status" value="1"/>
</dbReference>
<protein>
    <recommendedName>
        <fullName evidence="9">Fanconi anemia group D2 protein</fullName>
    </recommendedName>
</protein>
<proteinExistence type="inferred from homology"/>
<dbReference type="AlphaFoldDB" id="A0A8R1TLX7"/>
<name>A0A8R1TLX7_ONCVO</name>
<organism evidence="7 8">
    <name type="scientific">Onchocerca volvulus</name>
    <dbReference type="NCBI Taxonomy" id="6282"/>
    <lineage>
        <taxon>Eukaryota</taxon>
        <taxon>Metazoa</taxon>
        <taxon>Ecdysozoa</taxon>
        <taxon>Nematoda</taxon>
        <taxon>Chromadorea</taxon>
        <taxon>Rhabditida</taxon>
        <taxon>Spirurina</taxon>
        <taxon>Spiruromorpha</taxon>
        <taxon>Filarioidea</taxon>
        <taxon>Onchocercidae</taxon>
        <taxon>Onchocerca</taxon>
    </lineage>
</organism>
<dbReference type="InterPro" id="IPR029448">
    <property type="entry name" value="FANCD2"/>
</dbReference>
<feature type="compositionally biased region" description="Acidic residues" evidence="6">
    <location>
        <begin position="1481"/>
        <end position="1490"/>
    </location>
</feature>
<keyword evidence="4" id="KW-0539">Nucleus</keyword>
<dbReference type="GO" id="GO:0036297">
    <property type="term" value="P:interstrand cross-link repair"/>
    <property type="evidence" value="ECO:0007669"/>
    <property type="project" value="TreeGrafter"/>
</dbReference>
<feature type="compositionally biased region" description="Basic and acidic residues" evidence="6">
    <location>
        <begin position="901"/>
        <end position="926"/>
    </location>
</feature>
<dbReference type="PANTHER" id="PTHR32086:SF0">
    <property type="entry name" value="FANCONI ANEMIA GROUP D2 PROTEIN"/>
    <property type="match status" value="1"/>
</dbReference>
<evidence type="ECO:0000256" key="3">
    <source>
        <dbReference type="ARBA" id="ARBA00022843"/>
    </source>
</evidence>
<comment type="subcellular location">
    <subcellularLocation>
        <location evidence="1">Nucleus</location>
    </subcellularLocation>
</comment>
<dbReference type="Pfam" id="PF14631">
    <property type="entry name" value="FancD2"/>
    <property type="match status" value="2"/>
</dbReference>
<feature type="region of interest" description="Disordered" evidence="6">
    <location>
        <begin position="886"/>
        <end position="933"/>
    </location>
</feature>
<reference evidence="8" key="1">
    <citation type="submission" date="2013-10" db="EMBL/GenBank/DDBJ databases">
        <title>Genome sequencing of Onchocerca volvulus.</title>
        <authorList>
            <person name="Cotton J."/>
            <person name="Tsai J."/>
            <person name="Stanley E."/>
            <person name="Tracey A."/>
            <person name="Holroyd N."/>
            <person name="Lustigman S."/>
            <person name="Berriman M."/>
        </authorList>
    </citation>
    <scope>NUCLEOTIDE SEQUENCE</scope>
</reference>
<evidence type="ECO:0000313" key="7">
    <source>
        <dbReference type="EnsemblMetazoa" id="OVOC12141.1"/>
    </source>
</evidence>